<dbReference type="AlphaFoldDB" id="A0A914Y2J5"/>
<dbReference type="InterPro" id="IPR036770">
    <property type="entry name" value="Ankyrin_rpt-contain_sf"/>
</dbReference>
<reference evidence="2" key="1">
    <citation type="submission" date="2022-11" db="UniProtKB">
        <authorList>
            <consortium name="WormBaseParasite"/>
        </authorList>
    </citation>
    <scope>IDENTIFICATION</scope>
</reference>
<keyword evidence="1" id="KW-1185">Reference proteome</keyword>
<organism evidence="1 2">
    <name type="scientific">Panagrolaimus superbus</name>
    <dbReference type="NCBI Taxonomy" id="310955"/>
    <lineage>
        <taxon>Eukaryota</taxon>
        <taxon>Metazoa</taxon>
        <taxon>Ecdysozoa</taxon>
        <taxon>Nematoda</taxon>
        <taxon>Chromadorea</taxon>
        <taxon>Rhabditida</taxon>
        <taxon>Tylenchina</taxon>
        <taxon>Panagrolaimomorpha</taxon>
        <taxon>Panagrolaimoidea</taxon>
        <taxon>Panagrolaimidae</taxon>
        <taxon>Panagrolaimus</taxon>
    </lineage>
</organism>
<dbReference type="Proteomes" id="UP000887577">
    <property type="component" value="Unplaced"/>
</dbReference>
<accession>A0A914Y2J5</accession>
<evidence type="ECO:0000313" key="1">
    <source>
        <dbReference type="Proteomes" id="UP000887577"/>
    </source>
</evidence>
<dbReference type="WBParaSite" id="PSU_v2.g13461.t1">
    <property type="protein sequence ID" value="PSU_v2.g13461.t1"/>
    <property type="gene ID" value="PSU_v2.g13461"/>
</dbReference>
<protein>
    <submittedName>
        <fullName evidence="2">Uncharacterized protein</fullName>
    </submittedName>
</protein>
<proteinExistence type="predicted"/>
<evidence type="ECO:0000313" key="2">
    <source>
        <dbReference type="WBParaSite" id="PSU_v2.g13461.t1"/>
    </source>
</evidence>
<name>A0A914Y2J5_9BILA</name>
<dbReference type="Gene3D" id="1.25.40.20">
    <property type="entry name" value="Ankyrin repeat-containing domain"/>
    <property type="match status" value="1"/>
</dbReference>
<sequence length="99" mass="11339">MSNEKETILAITVKNNSTNVLKYLINSYNQMVETVNKNDFVSPELKNGSPENGEIIYKLLYETDINLNTLLHLIAKTGKIEIFEVIYMRHISRFTSSAL</sequence>